<evidence type="ECO:0000313" key="3">
    <source>
        <dbReference type="Proteomes" id="UP000182725"/>
    </source>
</evidence>
<dbReference type="AlphaFoldDB" id="A0A1H5PEY4"/>
<reference evidence="2 3" key="1">
    <citation type="submission" date="2016-10" db="EMBL/GenBank/DDBJ databases">
        <authorList>
            <person name="de Groot N.N."/>
        </authorList>
    </citation>
    <scope>NUCLEOTIDE SEQUENCE [LARGE SCALE GENOMIC DNA]</scope>
    <source>
        <strain evidence="2 3">DSM 22274</strain>
    </source>
</reference>
<name>A0A1H5PEY4_9MICC</name>
<dbReference type="EMBL" id="FNTV01000002">
    <property type="protein sequence ID" value="SEF12174.1"/>
    <property type="molecule type" value="Genomic_DNA"/>
</dbReference>
<keyword evidence="1" id="KW-0472">Membrane</keyword>
<dbReference type="Proteomes" id="UP000182725">
    <property type="component" value="Unassembled WGS sequence"/>
</dbReference>
<evidence type="ECO:0000313" key="2">
    <source>
        <dbReference type="EMBL" id="SEF12174.1"/>
    </source>
</evidence>
<keyword evidence="1" id="KW-0812">Transmembrane</keyword>
<evidence type="ECO:0000256" key="1">
    <source>
        <dbReference type="SAM" id="Phobius"/>
    </source>
</evidence>
<gene>
    <name evidence="2" type="ORF">SAMN04489740_4196</name>
</gene>
<protein>
    <submittedName>
        <fullName evidence="2">Uncharacterized protein</fullName>
    </submittedName>
</protein>
<proteinExistence type="predicted"/>
<accession>A0A1H5PEY4</accession>
<sequence length="37" mass="4268">MGLAFPMRLLLHLPMSGTDFVTLTFVLLVQYLFHMTL</sequence>
<feature type="transmembrane region" description="Helical" evidence="1">
    <location>
        <begin position="12"/>
        <end position="33"/>
    </location>
</feature>
<organism evidence="2 3">
    <name type="scientific">Arthrobacter alpinus</name>
    <dbReference type="NCBI Taxonomy" id="656366"/>
    <lineage>
        <taxon>Bacteria</taxon>
        <taxon>Bacillati</taxon>
        <taxon>Actinomycetota</taxon>
        <taxon>Actinomycetes</taxon>
        <taxon>Micrococcales</taxon>
        <taxon>Micrococcaceae</taxon>
        <taxon>Arthrobacter</taxon>
    </lineage>
</organism>
<keyword evidence="1" id="KW-1133">Transmembrane helix</keyword>